<evidence type="ECO:0000313" key="2">
    <source>
        <dbReference type="EMBL" id="KAK3952016.1"/>
    </source>
</evidence>
<dbReference type="Proteomes" id="UP001303222">
    <property type="component" value="Unassembled WGS sequence"/>
</dbReference>
<feature type="signal peptide" evidence="1">
    <location>
        <begin position="1"/>
        <end position="23"/>
    </location>
</feature>
<dbReference type="EMBL" id="MU859133">
    <property type="protein sequence ID" value="KAK3952016.1"/>
    <property type="molecule type" value="Genomic_DNA"/>
</dbReference>
<accession>A0AAN6NVY5</accession>
<evidence type="ECO:0000256" key="1">
    <source>
        <dbReference type="SAM" id="SignalP"/>
    </source>
</evidence>
<gene>
    <name evidence="2" type="ORF">QBC32DRAFT_151714</name>
</gene>
<keyword evidence="3" id="KW-1185">Reference proteome</keyword>
<proteinExistence type="predicted"/>
<dbReference type="AlphaFoldDB" id="A0AAN6NVY5"/>
<organism evidence="2 3">
    <name type="scientific">Pseudoneurospora amorphoporcata</name>
    <dbReference type="NCBI Taxonomy" id="241081"/>
    <lineage>
        <taxon>Eukaryota</taxon>
        <taxon>Fungi</taxon>
        <taxon>Dikarya</taxon>
        <taxon>Ascomycota</taxon>
        <taxon>Pezizomycotina</taxon>
        <taxon>Sordariomycetes</taxon>
        <taxon>Sordariomycetidae</taxon>
        <taxon>Sordariales</taxon>
        <taxon>Sordariaceae</taxon>
        <taxon>Pseudoneurospora</taxon>
    </lineage>
</organism>
<reference evidence="2" key="2">
    <citation type="submission" date="2023-06" db="EMBL/GenBank/DDBJ databases">
        <authorList>
            <consortium name="Lawrence Berkeley National Laboratory"/>
            <person name="Mondo S.J."/>
            <person name="Hensen N."/>
            <person name="Bonometti L."/>
            <person name="Westerberg I."/>
            <person name="Brannstrom I.O."/>
            <person name="Guillou S."/>
            <person name="Cros-Aarteil S."/>
            <person name="Calhoun S."/>
            <person name="Haridas S."/>
            <person name="Kuo A."/>
            <person name="Pangilinan J."/>
            <person name="Riley R."/>
            <person name="Labutti K."/>
            <person name="Andreopoulos B."/>
            <person name="Lipzen A."/>
            <person name="Chen C."/>
            <person name="Yanf M."/>
            <person name="Daum C."/>
            <person name="Ng V."/>
            <person name="Clum A."/>
            <person name="Steindorff A."/>
            <person name="Ohm R."/>
            <person name="Martin F."/>
            <person name="Silar P."/>
            <person name="Natvig D."/>
            <person name="Lalanne C."/>
            <person name="Gautier V."/>
            <person name="Ament-Velasquez S.L."/>
            <person name="Kruys A."/>
            <person name="Hutchinson M.I."/>
            <person name="Powell A.J."/>
            <person name="Barry K."/>
            <person name="Miller A.N."/>
            <person name="Grigoriev I.V."/>
            <person name="Debuchy R."/>
            <person name="Gladieux P."/>
            <person name="Thoren M.H."/>
            <person name="Johannesson H."/>
        </authorList>
    </citation>
    <scope>NUCLEOTIDE SEQUENCE</scope>
    <source>
        <strain evidence="2">CBS 626.80</strain>
    </source>
</reference>
<protein>
    <submittedName>
        <fullName evidence="2">Uncharacterized protein</fullName>
    </submittedName>
</protein>
<reference evidence="2" key="1">
    <citation type="journal article" date="2023" name="Mol. Phylogenet. Evol.">
        <title>Genome-scale phylogeny and comparative genomics of the fungal order Sordariales.</title>
        <authorList>
            <person name="Hensen N."/>
            <person name="Bonometti L."/>
            <person name="Westerberg I."/>
            <person name="Brannstrom I.O."/>
            <person name="Guillou S."/>
            <person name="Cros-Aarteil S."/>
            <person name="Calhoun S."/>
            <person name="Haridas S."/>
            <person name="Kuo A."/>
            <person name="Mondo S."/>
            <person name="Pangilinan J."/>
            <person name="Riley R."/>
            <person name="LaButti K."/>
            <person name="Andreopoulos B."/>
            <person name="Lipzen A."/>
            <person name="Chen C."/>
            <person name="Yan M."/>
            <person name="Daum C."/>
            <person name="Ng V."/>
            <person name="Clum A."/>
            <person name="Steindorff A."/>
            <person name="Ohm R.A."/>
            <person name="Martin F."/>
            <person name="Silar P."/>
            <person name="Natvig D.O."/>
            <person name="Lalanne C."/>
            <person name="Gautier V."/>
            <person name="Ament-Velasquez S.L."/>
            <person name="Kruys A."/>
            <person name="Hutchinson M.I."/>
            <person name="Powell A.J."/>
            <person name="Barry K."/>
            <person name="Miller A.N."/>
            <person name="Grigoriev I.V."/>
            <person name="Debuchy R."/>
            <person name="Gladieux P."/>
            <person name="Hiltunen Thoren M."/>
            <person name="Johannesson H."/>
        </authorList>
    </citation>
    <scope>NUCLEOTIDE SEQUENCE</scope>
    <source>
        <strain evidence="2">CBS 626.80</strain>
    </source>
</reference>
<evidence type="ECO:0000313" key="3">
    <source>
        <dbReference type="Proteomes" id="UP001303222"/>
    </source>
</evidence>
<keyword evidence="1" id="KW-0732">Signal</keyword>
<comment type="caution">
    <text evidence="2">The sequence shown here is derived from an EMBL/GenBank/DDBJ whole genome shotgun (WGS) entry which is preliminary data.</text>
</comment>
<name>A0AAN6NVY5_9PEZI</name>
<sequence>MKSTTTTLLTALSALTVSPVALADFDGFFRFIGGNAIISGERLRLNNSIPWISPGVSHAPYNPADHYSRIYINDTTPNLLYVVPTNPHPPPVPGYYALSGTEGVPDAYRLVQTYRPDEEGSVNLYKEWKVKKACAKGGNKNETRSLLRYGNDLYGEWRWIAVREIGYTGAERWVPWWVKPSEANIGNLTAWDYDIADLELVAATGGVNSNAPGGVEEGN</sequence>
<feature type="chain" id="PRO_5042909392" evidence="1">
    <location>
        <begin position="24"/>
        <end position="219"/>
    </location>
</feature>